<feature type="transmembrane region" description="Helical" evidence="7">
    <location>
        <begin position="96"/>
        <end position="114"/>
    </location>
</feature>
<evidence type="ECO:0000256" key="5">
    <source>
        <dbReference type="ARBA" id="ARBA00023136"/>
    </source>
</evidence>
<feature type="transmembrane region" description="Helical" evidence="7">
    <location>
        <begin position="126"/>
        <end position="144"/>
    </location>
</feature>
<dbReference type="InterPro" id="IPR005829">
    <property type="entry name" value="Sugar_transporter_CS"/>
</dbReference>
<dbReference type="GO" id="GO:0022857">
    <property type="term" value="F:transmembrane transporter activity"/>
    <property type="evidence" value="ECO:0007669"/>
    <property type="project" value="InterPro"/>
</dbReference>
<dbReference type="PROSITE" id="PS50850">
    <property type="entry name" value="MFS"/>
    <property type="match status" value="1"/>
</dbReference>
<dbReference type="Gene3D" id="1.20.1250.20">
    <property type="entry name" value="MFS general substrate transporter like domains"/>
    <property type="match status" value="1"/>
</dbReference>
<evidence type="ECO:0000256" key="4">
    <source>
        <dbReference type="ARBA" id="ARBA00022989"/>
    </source>
</evidence>
<feature type="transmembrane region" description="Helical" evidence="7">
    <location>
        <begin position="217"/>
        <end position="237"/>
    </location>
</feature>
<evidence type="ECO:0000256" key="6">
    <source>
        <dbReference type="SAM" id="MobiDB-lite"/>
    </source>
</evidence>
<dbReference type="GO" id="GO:0005886">
    <property type="term" value="C:plasma membrane"/>
    <property type="evidence" value="ECO:0007669"/>
    <property type="project" value="TreeGrafter"/>
</dbReference>
<feature type="region of interest" description="Disordered" evidence="6">
    <location>
        <begin position="1"/>
        <end position="31"/>
    </location>
</feature>
<feature type="transmembrane region" description="Helical" evidence="7">
    <location>
        <begin position="181"/>
        <end position="202"/>
    </location>
</feature>
<evidence type="ECO:0000256" key="2">
    <source>
        <dbReference type="ARBA" id="ARBA00022448"/>
    </source>
</evidence>
<feature type="transmembrane region" description="Helical" evidence="7">
    <location>
        <begin position="258"/>
        <end position="278"/>
    </location>
</feature>
<gene>
    <name evidence="9" type="ORF">VHEMI09887</name>
</gene>
<organism evidence="9 10">
    <name type="scientific">[Torrubiella] hemipterigena</name>
    <dbReference type="NCBI Taxonomy" id="1531966"/>
    <lineage>
        <taxon>Eukaryota</taxon>
        <taxon>Fungi</taxon>
        <taxon>Dikarya</taxon>
        <taxon>Ascomycota</taxon>
        <taxon>Pezizomycotina</taxon>
        <taxon>Sordariomycetes</taxon>
        <taxon>Hypocreomycetidae</taxon>
        <taxon>Hypocreales</taxon>
        <taxon>Clavicipitaceae</taxon>
        <taxon>Clavicipitaceae incertae sedis</taxon>
        <taxon>'Torrubiella' clade</taxon>
    </lineage>
</organism>
<name>A0A0A1THE4_9HYPO</name>
<evidence type="ECO:0000259" key="8">
    <source>
        <dbReference type="PROSITE" id="PS50850"/>
    </source>
</evidence>
<feature type="transmembrane region" description="Helical" evidence="7">
    <location>
        <begin position="284"/>
        <end position="309"/>
    </location>
</feature>
<dbReference type="EMBL" id="CDHN01000006">
    <property type="protein sequence ID" value="CEJ94349.1"/>
    <property type="molecule type" value="Genomic_DNA"/>
</dbReference>
<sequence length="604" mass="64208">MSAKDEVITDAQNAPARESNPSDGGMPDHLSSLEKTHTNIDVVRTTQDTPYSDIRFMGTYAAALLACTGAFATYLMPVTALSILNTPQYIGPSENSTWVALSWTLLSAVSFTLLGRLSDIFGRRWFFAGSTGAAVIGSIIGATATHIDTLIAASVFCGFASAGQLSINYTIGELVPIRHRFAANGLIFLFTLPTSALSPYIARLFIVQTSVGWRGMYYLGIAIHGASFLLWVIFYHPPRFDHLHRNRSKTDELRDMDFGGIFLFVAGSVLFLLGLSWGGHLYPWASPAVLCTLIIGFLVLIAFVLYEMFVPLRRPLVPIALFNYGYSTLNVLSAVGGIVYYSMSVVFPVMVATLFETDPIRGGLVSCAVGGGVCAGQFFGSWLTVPGGHLKYKMIFVTASMTAFLAGLAGATNSESTATALAVMAGLMVGLLEVAVSTAVTIVIDDQSEIGTAAGVFGSIRAASGVLATAIYVSVLQNKIQSNTKSILVPALLKAGLPVSSLTDFITALAAGDTASLSKVPGVSPTILQTALGSFRTVYAVSFKTVYLATIAFGALSFIVAFFVPDIDDKLSRDVIRRLGSQDDGHSSKKTVDDVHSQDGHSPV</sequence>
<feature type="region of interest" description="Disordered" evidence="6">
    <location>
        <begin position="581"/>
        <end position="604"/>
    </location>
</feature>
<dbReference type="OrthoDB" id="4161376at2759"/>
<dbReference type="AlphaFoldDB" id="A0A0A1THE4"/>
<feature type="domain" description="Major facilitator superfamily (MFS) profile" evidence="8">
    <location>
        <begin position="58"/>
        <end position="569"/>
    </location>
</feature>
<feature type="transmembrane region" description="Helical" evidence="7">
    <location>
        <begin position="545"/>
        <end position="564"/>
    </location>
</feature>
<keyword evidence="10" id="KW-1185">Reference proteome</keyword>
<dbReference type="CDD" id="cd06179">
    <property type="entry name" value="MFS_TRI12_like"/>
    <property type="match status" value="1"/>
</dbReference>
<feature type="transmembrane region" description="Helical" evidence="7">
    <location>
        <begin position="456"/>
        <end position="475"/>
    </location>
</feature>
<evidence type="ECO:0000256" key="7">
    <source>
        <dbReference type="SAM" id="Phobius"/>
    </source>
</evidence>
<accession>A0A0A1THE4</accession>
<dbReference type="Pfam" id="PF06609">
    <property type="entry name" value="TRI12"/>
    <property type="match status" value="1"/>
</dbReference>
<evidence type="ECO:0000313" key="9">
    <source>
        <dbReference type="EMBL" id="CEJ94349.1"/>
    </source>
</evidence>
<evidence type="ECO:0000313" key="10">
    <source>
        <dbReference type="Proteomes" id="UP000039046"/>
    </source>
</evidence>
<feature type="transmembrane region" description="Helical" evidence="7">
    <location>
        <begin position="418"/>
        <end position="444"/>
    </location>
</feature>
<keyword evidence="3 7" id="KW-0812">Transmembrane</keyword>
<reference evidence="9 10" key="1">
    <citation type="journal article" date="2015" name="Genome Announc.">
        <title>Draft Genome Sequence and Gene Annotation of the Entomopathogenic Fungus Verticillium hemipterigenum.</title>
        <authorList>
            <person name="Horn F."/>
            <person name="Habel A."/>
            <person name="Scharf D.H."/>
            <person name="Dworschak J."/>
            <person name="Brakhage A.A."/>
            <person name="Guthke R."/>
            <person name="Hertweck C."/>
            <person name="Linde J."/>
        </authorList>
    </citation>
    <scope>NUCLEOTIDE SEQUENCE [LARGE SCALE GENOMIC DNA]</scope>
</reference>
<feature type="transmembrane region" description="Helical" evidence="7">
    <location>
        <begin position="321"/>
        <end position="343"/>
    </location>
</feature>
<protein>
    <recommendedName>
        <fullName evidence="8">Major facilitator superfamily (MFS) profile domain-containing protein</fullName>
    </recommendedName>
</protein>
<dbReference type="InterPro" id="IPR036259">
    <property type="entry name" value="MFS_trans_sf"/>
</dbReference>
<dbReference type="PROSITE" id="PS00216">
    <property type="entry name" value="SUGAR_TRANSPORT_1"/>
    <property type="match status" value="1"/>
</dbReference>
<evidence type="ECO:0000256" key="1">
    <source>
        <dbReference type="ARBA" id="ARBA00004141"/>
    </source>
</evidence>
<dbReference type="HOGENOM" id="CLU_000960_25_2_1"/>
<proteinExistence type="predicted"/>
<evidence type="ECO:0000256" key="3">
    <source>
        <dbReference type="ARBA" id="ARBA00022692"/>
    </source>
</evidence>
<dbReference type="InterPro" id="IPR053791">
    <property type="entry name" value="MFS_Tri12-like"/>
</dbReference>
<dbReference type="InterPro" id="IPR010573">
    <property type="entry name" value="MFS_Str1/Tri12-like"/>
</dbReference>
<dbReference type="InterPro" id="IPR020846">
    <property type="entry name" value="MFS_dom"/>
</dbReference>
<comment type="subcellular location">
    <subcellularLocation>
        <location evidence="1">Membrane</location>
        <topology evidence="1">Multi-pass membrane protein</topology>
    </subcellularLocation>
</comment>
<keyword evidence="4 7" id="KW-1133">Transmembrane helix</keyword>
<feature type="transmembrane region" description="Helical" evidence="7">
    <location>
        <begin position="392"/>
        <end position="412"/>
    </location>
</feature>
<dbReference type="Proteomes" id="UP000039046">
    <property type="component" value="Unassembled WGS sequence"/>
</dbReference>
<feature type="transmembrane region" description="Helical" evidence="7">
    <location>
        <begin position="60"/>
        <end position="84"/>
    </location>
</feature>
<dbReference type="PANTHER" id="PTHR23501:SF109">
    <property type="entry name" value="MAJOR FACILITATOR SUPERFAMILY (MFS) PROFILE DOMAIN-CONTAINING PROTEIN-RELATED"/>
    <property type="match status" value="1"/>
</dbReference>
<dbReference type="PANTHER" id="PTHR23501">
    <property type="entry name" value="MAJOR FACILITATOR SUPERFAMILY"/>
    <property type="match status" value="1"/>
</dbReference>
<dbReference type="SUPFAM" id="SSF103473">
    <property type="entry name" value="MFS general substrate transporter"/>
    <property type="match status" value="1"/>
</dbReference>
<keyword evidence="2" id="KW-0813">Transport</keyword>
<keyword evidence="5 7" id="KW-0472">Membrane</keyword>
<feature type="transmembrane region" description="Helical" evidence="7">
    <location>
        <begin position="150"/>
        <end position="169"/>
    </location>
</feature>